<dbReference type="PROSITE" id="PS00099">
    <property type="entry name" value="THIOLASE_3"/>
    <property type="match status" value="1"/>
</dbReference>
<organism evidence="7 8">
    <name type="scientific">Nocardioides koreensis</name>
    <dbReference type="NCBI Taxonomy" id="433651"/>
    <lineage>
        <taxon>Bacteria</taxon>
        <taxon>Bacillati</taxon>
        <taxon>Actinomycetota</taxon>
        <taxon>Actinomycetes</taxon>
        <taxon>Propionibacteriales</taxon>
        <taxon>Nocardioidaceae</taxon>
        <taxon>Nocardioides</taxon>
    </lineage>
</organism>
<proteinExistence type="inferred from homology"/>
<keyword evidence="3 4" id="KW-0012">Acyltransferase</keyword>
<dbReference type="NCBIfam" id="TIGR01930">
    <property type="entry name" value="AcCoA-C-Actrans"/>
    <property type="match status" value="1"/>
</dbReference>
<feature type="domain" description="Thiolase N-terminal" evidence="5">
    <location>
        <begin position="17"/>
        <end position="269"/>
    </location>
</feature>
<feature type="domain" description="Thiolase C-terminal" evidence="6">
    <location>
        <begin position="277"/>
        <end position="398"/>
    </location>
</feature>
<accession>A0ABN3A050</accession>
<dbReference type="PROSITE" id="PS00737">
    <property type="entry name" value="THIOLASE_2"/>
    <property type="match status" value="1"/>
</dbReference>
<dbReference type="CDD" id="cd00751">
    <property type="entry name" value="thiolase"/>
    <property type="match status" value="1"/>
</dbReference>
<evidence type="ECO:0000256" key="2">
    <source>
        <dbReference type="ARBA" id="ARBA00022679"/>
    </source>
</evidence>
<evidence type="ECO:0000313" key="8">
    <source>
        <dbReference type="Proteomes" id="UP001501771"/>
    </source>
</evidence>
<evidence type="ECO:0000256" key="4">
    <source>
        <dbReference type="RuleBase" id="RU003557"/>
    </source>
</evidence>
<dbReference type="InterPro" id="IPR020613">
    <property type="entry name" value="Thiolase_CS"/>
</dbReference>
<reference evidence="7 8" key="1">
    <citation type="journal article" date="2019" name="Int. J. Syst. Evol. Microbiol.">
        <title>The Global Catalogue of Microorganisms (GCM) 10K type strain sequencing project: providing services to taxonomists for standard genome sequencing and annotation.</title>
        <authorList>
            <consortium name="The Broad Institute Genomics Platform"/>
            <consortium name="The Broad Institute Genome Sequencing Center for Infectious Disease"/>
            <person name="Wu L."/>
            <person name="Ma J."/>
        </authorList>
    </citation>
    <scope>NUCLEOTIDE SEQUENCE [LARGE SCALE GENOMIC DNA]</scope>
    <source>
        <strain evidence="7 8">JCM 16022</strain>
    </source>
</reference>
<keyword evidence="8" id="KW-1185">Reference proteome</keyword>
<dbReference type="Gene3D" id="3.40.47.10">
    <property type="match status" value="2"/>
</dbReference>
<evidence type="ECO:0000259" key="5">
    <source>
        <dbReference type="Pfam" id="PF00108"/>
    </source>
</evidence>
<dbReference type="Proteomes" id="UP001501771">
    <property type="component" value="Unassembled WGS sequence"/>
</dbReference>
<dbReference type="PANTHER" id="PTHR43365">
    <property type="entry name" value="BLR7806 PROTEIN"/>
    <property type="match status" value="1"/>
</dbReference>
<dbReference type="NCBIfam" id="NF005889">
    <property type="entry name" value="PRK07850.1"/>
    <property type="match status" value="1"/>
</dbReference>
<comment type="caution">
    <text evidence="7">The sequence shown here is derived from an EMBL/GenBank/DDBJ whole genome shotgun (WGS) entry which is preliminary data.</text>
</comment>
<dbReference type="Pfam" id="PF00108">
    <property type="entry name" value="Thiolase_N"/>
    <property type="match status" value="1"/>
</dbReference>
<sequence>MPANKNVFYFPAMGNPVIVEAVRTPLGRRRGWLAGVHPAVLLGHAMTQVLERAGLDPAEVEQVIGGCVTQAGEQSNDMVRRSWLHAGLPQHTGATTIDAQCGSGQQAAHLVHDLVRAGTIDIGLACGVEAMSRIPLGANVPRGLGDPRPDDWHLDMPNQFEAADRIARHRGLTRADLDTFGLGSQRKARVAADEGRFKREIAALRAPVLDEEGQPTGETRLVDTDQGLRDTTPGGLAALRPVLADGLHTAGTSSQISDGASAVLIMDEDRARSLGLTPRARIVSHCLVGSDPYFHLDGPVDATRHLLARTGMAVSDVDLFEVNEAFASVVLSWASVHHPDPEQVNVNGGAIALGHPVGSTGTRLLTTALHELERRDATTALVSMCAGGAMATGTVIERLG</sequence>
<dbReference type="EMBL" id="BAAAQR010000011">
    <property type="protein sequence ID" value="GAA2151075.1"/>
    <property type="molecule type" value="Genomic_DNA"/>
</dbReference>
<dbReference type="InterPro" id="IPR020610">
    <property type="entry name" value="Thiolase_AS"/>
</dbReference>
<gene>
    <name evidence="7" type="ORF">GCM10009844_32790</name>
</gene>
<comment type="similarity">
    <text evidence="1 4">Belongs to the thiolase-like superfamily. Thiolase family.</text>
</comment>
<dbReference type="SUPFAM" id="SSF53901">
    <property type="entry name" value="Thiolase-like"/>
    <property type="match status" value="2"/>
</dbReference>
<dbReference type="PIRSF" id="PIRSF000429">
    <property type="entry name" value="Ac-CoA_Ac_transf"/>
    <property type="match status" value="1"/>
</dbReference>
<evidence type="ECO:0000256" key="3">
    <source>
        <dbReference type="ARBA" id="ARBA00023315"/>
    </source>
</evidence>
<name>A0ABN3A050_9ACTN</name>
<dbReference type="InterPro" id="IPR002155">
    <property type="entry name" value="Thiolase"/>
</dbReference>
<evidence type="ECO:0000313" key="7">
    <source>
        <dbReference type="EMBL" id="GAA2151075.1"/>
    </source>
</evidence>
<protein>
    <submittedName>
        <fullName evidence="7">Steroid 3-ketoacyl-CoA thiolase</fullName>
    </submittedName>
</protein>
<dbReference type="InterPro" id="IPR020617">
    <property type="entry name" value="Thiolase_C"/>
</dbReference>
<dbReference type="PANTHER" id="PTHR43365:SF1">
    <property type="entry name" value="ACETYL-COA C-ACYLTRANSFERASE"/>
    <property type="match status" value="1"/>
</dbReference>
<evidence type="ECO:0000256" key="1">
    <source>
        <dbReference type="ARBA" id="ARBA00010982"/>
    </source>
</evidence>
<dbReference type="InterPro" id="IPR016039">
    <property type="entry name" value="Thiolase-like"/>
</dbReference>
<dbReference type="InterPro" id="IPR020616">
    <property type="entry name" value="Thiolase_N"/>
</dbReference>
<evidence type="ECO:0000259" key="6">
    <source>
        <dbReference type="Pfam" id="PF02803"/>
    </source>
</evidence>
<dbReference type="Pfam" id="PF02803">
    <property type="entry name" value="Thiolase_C"/>
    <property type="match status" value="1"/>
</dbReference>
<keyword evidence="2 4" id="KW-0808">Transferase</keyword>